<keyword evidence="5 14" id="KW-0812">Transmembrane</keyword>
<dbReference type="GO" id="GO:0006879">
    <property type="term" value="P:intracellular iron ion homeostasis"/>
    <property type="evidence" value="ECO:0007669"/>
    <property type="project" value="TreeGrafter"/>
</dbReference>
<keyword evidence="15" id="KW-0732">Signal</keyword>
<evidence type="ECO:0000256" key="10">
    <source>
        <dbReference type="ARBA" id="ARBA00023065"/>
    </source>
</evidence>
<evidence type="ECO:0000256" key="8">
    <source>
        <dbReference type="ARBA" id="ARBA00022989"/>
    </source>
</evidence>
<evidence type="ECO:0000313" key="18">
    <source>
        <dbReference type="Proteomes" id="UP000189580"/>
    </source>
</evidence>
<keyword evidence="12" id="KW-0325">Glycoprotein</keyword>
<feature type="transmembrane region" description="Helical" evidence="14">
    <location>
        <begin position="361"/>
        <end position="384"/>
    </location>
</feature>
<dbReference type="Gene3D" id="3.40.50.80">
    <property type="entry name" value="Nucleotide-binding domain of ferredoxin-NADP reductase (FNR) module"/>
    <property type="match status" value="1"/>
</dbReference>
<dbReference type="KEGG" id="slb:AWJ20_3498"/>
<keyword evidence="3" id="KW-0813">Transport</keyword>
<evidence type="ECO:0000256" key="11">
    <source>
        <dbReference type="ARBA" id="ARBA00023136"/>
    </source>
</evidence>
<keyword evidence="7" id="KW-0249">Electron transport</keyword>
<dbReference type="Pfam" id="PF08030">
    <property type="entry name" value="NAD_binding_6"/>
    <property type="match status" value="1"/>
</dbReference>
<feature type="transmembrane region" description="Helical" evidence="14">
    <location>
        <begin position="277"/>
        <end position="295"/>
    </location>
</feature>
<dbReference type="PROSITE" id="PS51384">
    <property type="entry name" value="FAD_FR"/>
    <property type="match status" value="1"/>
</dbReference>
<feature type="transmembrane region" description="Helical" evidence="14">
    <location>
        <begin position="419"/>
        <end position="439"/>
    </location>
</feature>
<dbReference type="CDD" id="cd06186">
    <property type="entry name" value="NOX_Duox_like_FAD_NADP"/>
    <property type="match status" value="1"/>
</dbReference>
<dbReference type="GO" id="GO:0006826">
    <property type="term" value="P:iron ion transport"/>
    <property type="evidence" value="ECO:0007669"/>
    <property type="project" value="TreeGrafter"/>
</dbReference>
<dbReference type="AlphaFoldDB" id="A0A167FY66"/>
<keyword evidence="8 14" id="KW-1133">Transmembrane helix</keyword>
<feature type="signal peptide" evidence="15">
    <location>
        <begin position="1"/>
        <end position="22"/>
    </location>
</feature>
<feature type="transmembrane region" description="Helical" evidence="14">
    <location>
        <begin position="390"/>
        <end position="412"/>
    </location>
</feature>
<dbReference type="PANTHER" id="PTHR32361:SF9">
    <property type="entry name" value="FERRIC REDUCTASE TRANSMEMBRANE COMPONENT 3-RELATED"/>
    <property type="match status" value="1"/>
</dbReference>
<dbReference type="SUPFAM" id="SSF52343">
    <property type="entry name" value="Ferredoxin reductase-like, C-terminal NADP-linked domain"/>
    <property type="match status" value="1"/>
</dbReference>
<feature type="transmembrane region" description="Helical" evidence="14">
    <location>
        <begin position="202"/>
        <end position="229"/>
    </location>
</feature>
<evidence type="ECO:0000256" key="1">
    <source>
        <dbReference type="ARBA" id="ARBA00004141"/>
    </source>
</evidence>
<evidence type="ECO:0000256" key="7">
    <source>
        <dbReference type="ARBA" id="ARBA00022982"/>
    </source>
</evidence>
<proteinExistence type="inferred from homology"/>
<dbReference type="InterPro" id="IPR039261">
    <property type="entry name" value="FNR_nucleotide-bd"/>
</dbReference>
<evidence type="ECO:0000256" key="5">
    <source>
        <dbReference type="ARBA" id="ARBA00022692"/>
    </source>
</evidence>
<evidence type="ECO:0000256" key="3">
    <source>
        <dbReference type="ARBA" id="ARBA00022448"/>
    </source>
</evidence>
<comment type="subcellular location">
    <subcellularLocation>
        <location evidence="1">Membrane</location>
        <topology evidence="1">Multi-pass membrane protein</topology>
    </subcellularLocation>
</comment>
<accession>A0A167FY66</accession>
<evidence type="ECO:0000259" key="16">
    <source>
        <dbReference type="PROSITE" id="PS51384"/>
    </source>
</evidence>
<dbReference type="Proteomes" id="UP000189580">
    <property type="component" value="Chromosome b"/>
</dbReference>
<dbReference type="Pfam" id="PF01794">
    <property type="entry name" value="Ferric_reduct"/>
    <property type="match status" value="1"/>
</dbReference>
<comment type="similarity">
    <text evidence="2">Belongs to the ferric reductase (FRE) family.</text>
</comment>
<dbReference type="GO" id="GO:0000293">
    <property type="term" value="F:ferric-chelate reductase activity"/>
    <property type="evidence" value="ECO:0007669"/>
    <property type="project" value="UniProtKB-ARBA"/>
</dbReference>
<evidence type="ECO:0000256" key="12">
    <source>
        <dbReference type="ARBA" id="ARBA00023180"/>
    </source>
</evidence>
<feature type="region of interest" description="Disordered" evidence="13">
    <location>
        <begin position="654"/>
        <end position="679"/>
    </location>
</feature>
<sequence>MRFSLLLSLIALITSALSGVLAQYGAPVSVSSLSAATLADATGTSTASKGSASGATGSGSATAKPPKKGRPPTEVIGSACYVAAARFNFGCPVPIAAKVSAQVPKCLCKNLPYIETVVGCINDHSAHNKTLQKKAFKTMQTLCVQSNYDYLNISKSLPSRDVLADDKDFTSIHKSPFVVPQSVYNHEITLINQPTTDKKRDAFFAAAVLIYWGGVFLLRALTNFCFYVFPRILLKTNIHFFKHIRQKFLLPAAGSYHHSKPKAAGSFTFSIPLRSEALVILGYIILNYILCFSKNDYYNDNFYNPSEQTQFSKELGNRSGQLVVSQLMLSVLFGGRNNFLIWITGWPLSTFNVFHKWVSRVVFVNLVVHGIAMSISVAGPAYYTHWQSPYFVWGVAAVILISIMIVQSMHYFRAKSYEIFLVVHIVLAAVALGGAWLHVKHPSTGLPYVYTTVAIWGFDRLLRWVRIIWSGPTSKAQVTLHEGNVIEYKIDYSRRWKYYPGSYAFIHVLRPNCFWQSHPFTLTISPKQEEEGKLVLFTRVKKGFTQKTRDYLLTQPNHTARLPVLLEGPYGHHHPVQHYETVVLVAGGIGITGVYPYADELIRKTGKNQKIVFVWAIADERPLEWFADQLDHLASDSRVDVKIHIGNLESSSSSIVEIAESPNPQDKEKDVSETTRQASSLPSIIPRVCGRPNMHSIVNQTVSEAGNSIAFVCCGPHEMNDDVRKAITDKLVDSPVRIDYFEESFGW</sequence>
<feature type="domain" description="FAD-binding FR-type" evidence="16">
    <location>
        <begin position="454"/>
        <end position="576"/>
    </location>
</feature>
<evidence type="ECO:0000256" key="14">
    <source>
        <dbReference type="SAM" id="Phobius"/>
    </source>
</evidence>
<feature type="transmembrane region" description="Helical" evidence="14">
    <location>
        <begin position="327"/>
        <end position="349"/>
    </location>
</feature>
<keyword evidence="4" id="KW-0285">Flavoprotein</keyword>
<evidence type="ECO:0000256" key="4">
    <source>
        <dbReference type="ARBA" id="ARBA00022630"/>
    </source>
</evidence>
<evidence type="ECO:0000256" key="2">
    <source>
        <dbReference type="ARBA" id="ARBA00006278"/>
    </source>
</evidence>
<reference evidence="17 18" key="1">
    <citation type="submission" date="2016-02" db="EMBL/GenBank/DDBJ databases">
        <title>Complete genome sequence and transcriptome regulation of the pentose utilising yeast Sugiyamaella lignohabitans.</title>
        <authorList>
            <person name="Bellasio M."/>
            <person name="Peymann A."/>
            <person name="Valli M."/>
            <person name="Sipitzky M."/>
            <person name="Graf A."/>
            <person name="Sauer M."/>
            <person name="Marx H."/>
            <person name="Mattanovich D."/>
        </authorList>
    </citation>
    <scope>NUCLEOTIDE SEQUENCE [LARGE SCALE GENOMIC DNA]</scope>
    <source>
        <strain evidence="17 18">CBS 10342</strain>
    </source>
</reference>
<dbReference type="GO" id="GO:0015677">
    <property type="term" value="P:copper ion import"/>
    <property type="evidence" value="ECO:0007669"/>
    <property type="project" value="TreeGrafter"/>
</dbReference>
<dbReference type="SFLD" id="SFLDG01168">
    <property type="entry name" value="Ferric_reductase_subgroup_(FRE"/>
    <property type="match status" value="1"/>
</dbReference>
<dbReference type="GO" id="GO:0005886">
    <property type="term" value="C:plasma membrane"/>
    <property type="evidence" value="ECO:0007669"/>
    <property type="project" value="TreeGrafter"/>
</dbReference>
<dbReference type="GeneID" id="30035526"/>
<dbReference type="InterPro" id="IPR013112">
    <property type="entry name" value="FAD-bd_8"/>
</dbReference>
<dbReference type="InterPro" id="IPR051410">
    <property type="entry name" value="Ferric/Cupric_Reductase"/>
</dbReference>
<name>A0A167FY66_9ASCO</name>
<dbReference type="InterPro" id="IPR013121">
    <property type="entry name" value="Fe_red_NAD-bd_6"/>
</dbReference>
<keyword evidence="10" id="KW-0406">Ion transport</keyword>
<dbReference type="InterPro" id="IPR013130">
    <property type="entry name" value="Fe3_Rdtase_TM_dom"/>
</dbReference>
<feature type="chain" id="PRO_5007886563" evidence="15">
    <location>
        <begin position="23"/>
        <end position="747"/>
    </location>
</feature>
<organism evidence="17 18">
    <name type="scientific">Sugiyamaella lignohabitans</name>
    <dbReference type="NCBI Taxonomy" id="796027"/>
    <lineage>
        <taxon>Eukaryota</taxon>
        <taxon>Fungi</taxon>
        <taxon>Dikarya</taxon>
        <taxon>Ascomycota</taxon>
        <taxon>Saccharomycotina</taxon>
        <taxon>Dipodascomycetes</taxon>
        <taxon>Dipodascales</taxon>
        <taxon>Trichomonascaceae</taxon>
        <taxon>Sugiyamaella</taxon>
    </lineage>
</organism>
<dbReference type="InterPro" id="IPR017927">
    <property type="entry name" value="FAD-bd_FR_type"/>
</dbReference>
<gene>
    <name evidence="17" type="primary">FRE2</name>
    <name evidence="17" type="ORF">AWJ20_3498</name>
</gene>
<feature type="region of interest" description="Disordered" evidence="13">
    <location>
        <begin position="44"/>
        <end position="72"/>
    </location>
</feature>
<dbReference type="RefSeq" id="XP_018738331.1">
    <property type="nucleotide sequence ID" value="XM_018880519.1"/>
</dbReference>
<dbReference type="SFLD" id="SFLDS00052">
    <property type="entry name" value="Ferric_Reductase_Domain"/>
    <property type="match status" value="1"/>
</dbReference>
<dbReference type="EMBL" id="CP014503">
    <property type="protein sequence ID" value="ANB15854.1"/>
    <property type="molecule type" value="Genomic_DNA"/>
</dbReference>
<evidence type="ECO:0000256" key="9">
    <source>
        <dbReference type="ARBA" id="ARBA00023002"/>
    </source>
</evidence>
<dbReference type="OrthoDB" id="167398at2759"/>
<dbReference type="PANTHER" id="PTHR32361">
    <property type="entry name" value="FERRIC/CUPRIC REDUCTASE TRANSMEMBRANE COMPONENT"/>
    <property type="match status" value="1"/>
</dbReference>
<keyword evidence="11 14" id="KW-0472">Membrane</keyword>
<evidence type="ECO:0000256" key="6">
    <source>
        <dbReference type="ARBA" id="ARBA00022827"/>
    </source>
</evidence>
<protein>
    <submittedName>
        <fullName evidence="17">Fre2p</fullName>
    </submittedName>
</protein>
<evidence type="ECO:0000256" key="15">
    <source>
        <dbReference type="SAM" id="SignalP"/>
    </source>
</evidence>
<feature type="compositionally biased region" description="Low complexity" evidence="13">
    <location>
        <begin position="44"/>
        <end position="64"/>
    </location>
</feature>
<evidence type="ECO:0000313" key="17">
    <source>
        <dbReference type="EMBL" id="ANB15854.1"/>
    </source>
</evidence>
<dbReference type="Pfam" id="PF08022">
    <property type="entry name" value="FAD_binding_8"/>
    <property type="match status" value="1"/>
</dbReference>
<keyword evidence="18" id="KW-1185">Reference proteome</keyword>
<keyword evidence="6" id="KW-0274">FAD</keyword>
<keyword evidence="9" id="KW-0560">Oxidoreductase</keyword>
<evidence type="ECO:0000256" key="13">
    <source>
        <dbReference type="SAM" id="MobiDB-lite"/>
    </source>
</evidence>